<protein>
    <submittedName>
        <fullName evidence="1">Uncharacterized protein</fullName>
    </submittedName>
</protein>
<name>A0A151WHW6_9HYME</name>
<organism evidence="1 2">
    <name type="scientific">Mycetomoellerius zeteki</name>
    <dbReference type="NCBI Taxonomy" id="64791"/>
    <lineage>
        <taxon>Eukaryota</taxon>
        <taxon>Metazoa</taxon>
        <taxon>Ecdysozoa</taxon>
        <taxon>Arthropoda</taxon>
        <taxon>Hexapoda</taxon>
        <taxon>Insecta</taxon>
        <taxon>Pterygota</taxon>
        <taxon>Neoptera</taxon>
        <taxon>Endopterygota</taxon>
        <taxon>Hymenoptera</taxon>
        <taxon>Apocrita</taxon>
        <taxon>Aculeata</taxon>
        <taxon>Formicoidea</taxon>
        <taxon>Formicidae</taxon>
        <taxon>Myrmicinae</taxon>
        <taxon>Mycetomoellerius</taxon>
    </lineage>
</organism>
<reference evidence="1 2" key="1">
    <citation type="submission" date="2015-09" db="EMBL/GenBank/DDBJ databases">
        <title>Trachymyrmex zeteki WGS genome.</title>
        <authorList>
            <person name="Nygaard S."/>
            <person name="Hu H."/>
            <person name="Boomsma J."/>
            <person name="Zhang G."/>
        </authorList>
    </citation>
    <scope>NUCLEOTIDE SEQUENCE [LARGE SCALE GENOMIC DNA]</scope>
    <source>
        <strain evidence="1">Tzet28-1</strain>
        <tissue evidence="1">Whole body</tissue>
    </source>
</reference>
<gene>
    <name evidence="1" type="ORF">ALC60_13535</name>
</gene>
<evidence type="ECO:0000313" key="2">
    <source>
        <dbReference type="Proteomes" id="UP000075809"/>
    </source>
</evidence>
<dbReference type="Proteomes" id="UP000075809">
    <property type="component" value="Unassembled WGS sequence"/>
</dbReference>
<dbReference type="EMBL" id="KQ983106">
    <property type="protein sequence ID" value="KYQ47414.1"/>
    <property type="molecule type" value="Genomic_DNA"/>
</dbReference>
<sequence>MAERHERAALRLAHRPAAMSAVWRPATMEKTTERPLSYVPFDHDAFTIPRDVLDYPDDERRGSRHVGSHKFPRFSRDARELQSLPPYLPVRWPLSDRRTR</sequence>
<accession>A0A151WHW6</accession>
<proteinExistence type="predicted"/>
<evidence type="ECO:0000313" key="1">
    <source>
        <dbReference type="EMBL" id="KYQ47414.1"/>
    </source>
</evidence>
<keyword evidence="2" id="KW-1185">Reference proteome</keyword>
<dbReference type="AlphaFoldDB" id="A0A151WHW6"/>